<dbReference type="EC" id="3.1.21.4" evidence="1"/>
<name>A0A839V064_9PROT</name>
<dbReference type="Proteomes" id="UP000565205">
    <property type="component" value="Unassembled WGS sequence"/>
</dbReference>
<evidence type="ECO:0000313" key="2">
    <source>
        <dbReference type="EMBL" id="NVN30423.1"/>
    </source>
</evidence>
<keyword evidence="2" id="KW-0255">Endonuclease</keyword>
<organism evidence="1 3">
    <name type="scientific">Endobacter medicaginis</name>
    <dbReference type="NCBI Taxonomy" id="1181271"/>
    <lineage>
        <taxon>Bacteria</taxon>
        <taxon>Pseudomonadati</taxon>
        <taxon>Pseudomonadota</taxon>
        <taxon>Alphaproteobacteria</taxon>
        <taxon>Acetobacterales</taxon>
        <taxon>Acetobacteraceae</taxon>
        <taxon>Endobacter</taxon>
    </lineage>
</organism>
<comment type="caution">
    <text evidence="1">The sequence shown here is derived from an EMBL/GenBank/DDBJ whole genome shotgun (WGS) entry which is preliminary data.</text>
</comment>
<dbReference type="GO" id="GO:0009036">
    <property type="term" value="F:type II site-specific deoxyribonuclease activity"/>
    <property type="evidence" value="ECO:0007669"/>
    <property type="project" value="UniProtKB-EC"/>
</dbReference>
<dbReference type="InterPro" id="IPR019043">
    <property type="entry name" value="Restrct_endonuc_II_HindIII"/>
</dbReference>
<dbReference type="EMBL" id="JACHXV010000042">
    <property type="protein sequence ID" value="MBB3175537.1"/>
    <property type="molecule type" value="Genomic_DNA"/>
</dbReference>
<reference evidence="1 3" key="2">
    <citation type="submission" date="2020-08" db="EMBL/GenBank/DDBJ databases">
        <title>Genomic Encyclopedia of Type Strains, Phase III (KMG-III): the genomes of soil and plant-associated and newly described type strains.</title>
        <authorList>
            <person name="Whitman W."/>
        </authorList>
    </citation>
    <scope>NUCLEOTIDE SEQUENCE [LARGE SCALE GENOMIC DNA]</scope>
    <source>
        <strain evidence="1 3">CECT 8088</strain>
    </source>
</reference>
<dbReference type="EMBL" id="JABXXQ010000150">
    <property type="protein sequence ID" value="NVN30423.1"/>
    <property type="molecule type" value="Genomic_DNA"/>
</dbReference>
<proteinExistence type="predicted"/>
<dbReference type="Gene3D" id="6.10.250.1510">
    <property type="match status" value="1"/>
</dbReference>
<sequence>MHYRDVYSLISDICADTSTDFKARAAILSDAIATLTDDDVLNHIEYGGVIPESYAHDSSEEKMFAKYCDILLARALTLLGLKASVLEERSDAADVTGSTDKYVIVGDAKAFRLSRTAKNQKDFKVEALNQWKKGADYALLACPLYQYPTRTSQIYDQAIRYNVALLSFTHLGFLIRSRPADPNALASLWSISTGLTSGKDAIPYWNAVSKEVCRIADKTVEEWDKYLEASKRFTLEQAQEQKTFWEAEKVRISKFDHHEAVAALIKALRIDNNISLISRTISDLEEITSEID</sequence>
<dbReference type="Proteomes" id="UP000557688">
    <property type="component" value="Unassembled WGS sequence"/>
</dbReference>
<gene>
    <name evidence="1" type="ORF">FHR90_003393</name>
    <name evidence="2" type="ORF">HUK83_08755</name>
</gene>
<dbReference type="InterPro" id="IPR038373">
    <property type="entry name" value="Restrct_endonuc_II_HindIII_sf"/>
</dbReference>
<evidence type="ECO:0000313" key="4">
    <source>
        <dbReference type="Proteomes" id="UP000565205"/>
    </source>
</evidence>
<evidence type="ECO:0000313" key="3">
    <source>
        <dbReference type="Proteomes" id="UP000557688"/>
    </source>
</evidence>
<evidence type="ECO:0000313" key="1">
    <source>
        <dbReference type="EMBL" id="MBB3175537.1"/>
    </source>
</evidence>
<dbReference type="RefSeq" id="WP_176623947.1">
    <property type="nucleotide sequence ID" value="NZ_JABXXQ010000150.1"/>
</dbReference>
<dbReference type="Pfam" id="PF09518">
    <property type="entry name" value="RE_HindIII"/>
    <property type="match status" value="1"/>
</dbReference>
<dbReference type="Gene3D" id="3.40.91.70">
    <property type="entry name" value="Type II restriction endonuclease, HindIII"/>
    <property type="match status" value="1"/>
</dbReference>
<keyword evidence="3" id="KW-1185">Reference proteome</keyword>
<reference evidence="2 4" key="1">
    <citation type="submission" date="2020-06" db="EMBL/GenBank/DDBJ databases">
        <title>Description of novel acetic acid bacteria.</title>
        <authorList>
            <person name="Sombolestani A."/>
        </authorList>
    </citation>
    <scope>NUCLEOTIDE SEQUENCE [LARGE SCALE GENOMIC DNA]</scope>
    <source>
        <strain evidence="2 4">LMG 26838</strain>
    </source>
</reference>
<keyword evidence="2" id="KW-0540">Nuclease</keyword>
<protein>
    <submittedName>
        <fullName evidence="2">HindIII family type II restriction endonuclease</fullName>
    </submittedName>
    <submittedName>
        <fullName evidence="1">Type II restriction enzyme</fullName>
        <ecNumber evidence="1">3.1.21.4</ecNumber>
    </submittedName>
</protein>
<dbReference type="AlphaFoldDB" id="A0A839V064"/>
<accession>A0A839V064</accession>
<keyword evidence="1" id="KW-0378">Hydrolase</keyword>